<feature type="compositionally biased region" description="Polar residues" evidence="1">
    <location>
        <begin position="694"/>
        <end position="732"/>
    </location>
</feature>
<feature type="region of interest" description="Disordered" evidence="1">
    <location>
        <begin position="744"/>
        <end position="774"/>
    </location>
</feature>
<feature type="compositionally biased region" description="Gly residues" evidence="1">
    <location>
        <begin position="153"/>
        <end position="178"/>
    </location>
</feature>
<feature type="compositionally biased region" description="Polar residues" evidence="1">
    <location>
        <begin position="639"/>
        <end position="655"/>
    </location>
</feature>
<feature type="signal peptide" evidence="2">
    <location>
        <begin position="1"/>
        <end position="22"/>
    </location>
</feature>
<feature type="compositionally biased region" description="Polar residues" evidence="1">
    <location>
        <begin position="765"/>
        <end position="774"/>
    </location>
</feature>
<feature type="chain" id="PRO_5036696509" evidence="2">
    <location>
        <begin position="23"/>
        <end position="774"/>
    </location>
</feature>
<keyword evidence="2" id="KW-0732">Signal</keyword>
<dbReference type="Proteomes" id="UP000887565">
    <property type="component" value="Unplaced"/>
</dbReference>
<keyword evidence="3" id="KW-1185">Reference proteome</keyword>
<proteinExistence type="predicted"/>
<dbReference type="WBParaSite" id="nRc.2.0.1.t29800-RA">
    <property type="protein sequence ID" value="nRc.2.0.1.t29800-RA"/>
    <property type="gene ID" value="nRc.2.0.1.g29800"/>
</dbReference>
<feature type="compositionally biased region" description="Low complexity" evidence="1">
    <location>
        <begin position="744"/>
        <end position="754"/>
    </location>
</feature>
<organism evidence="3 4">
    <name type="scientific">Romanomermis culicivorax</name>
    <name type="common">Nematode worm</name>
    <dbReference type="NCBI Taxonomy" id="13658"/>
    <lineage>
        <taxon>Eukaryota</taxon>
        <taxon>Metazoa</taxon>
        <taxon>Ecdysozoa</taxon>
        <taxon>Nematoda</taxon>
        <taxon>Enoplea</taxon>
        <taxon>Dorylaimia</taxon>
        <taxon>Mermithida</taxon>
        <taxon>Mermithoidea</taxon>
        <taxon>Mermithidae</taxon>
        <taxon>Romanomermis</taxon>
    </lineage>
</organism>
<name>A0A915JTX0_ROMCU</name>
<feature type="region of interest" description="Disordered" evidence="1">
    <location>
        <begin position="628"/>
        <end position="732"/>
    </location>
</feature>
<sequence length="774" mass="82832">MLHKILLSVILLNIIWFSIGVGKSVPKKPDPKSKVPGPKAAGRLVGPSKNAKMLGPSRSAFNSPVNAKKIPSGKIPGPKRPGKLAGPKKGANARGGGQPKASFSDGAGSGGIPGQFNFPGVAGKQPSMNNGAMGKSQFGGKEFAGSPDSFGLDIGGRSGSGDIGSAGNGSSKGVGGQKSGNEVDNFKFQPNIKKNTDGQQPDSLSNKIFNNLPPGVPQLSNDLKKKLTPEQLARIIDAIKAGLSSAITGIIQASLSPIFDPDTLGNISFKDMPQDLENGLLDTIKKFLSTLEKHLQKMIRLMEPSIQKLVDSYLSKGKTSPSDLDELGAKIAIMLTTDAPFMEILTSITVPAMFPESDLLNELTSPDFVAYFSTLGPVGDIKAFLDRGAPKALLDTLNKLLSIISALYGTKLMTNAKPLPHIRSIAETLLFSKIPTELLQNGFLRLPCKQISPYLSPNSLKIPDIVIEFTLDKPVTFIIEKLPQKAAYLPILLNYLALNKDACSKDTIQRLKLVLPDLADLIQNSQKTNTKPLKSPKSFNEMTVDLFKEMPVTKIRHGDVYKRMKSRSVLIAINKGNGREKGDRIKVVIDITDESQNPKSPETRNKNEDDEDTESLMQKAAVQVSQLVEGDRKVVKPSAGQQADTQGYTAPSDEQATVAKPMNPPSKSQQGGVMQRSEMTEGNLDEVNKPSAGEQATAQGYANPIDQQADVQSTPSVDSQPPKAQQGGSIVGQQGDLQLIAAQVQQTSTAAVDQPTDKAQMMPDEQNQQSYASA</sequence>
<protein>
    <submittedName>
        <fullName evidence="4">Uncharacterized protein</fullName>
    </submittedName>
</protein>
<evidence type="ECO:0000256" key="2">
    <source>
        <dbReference type="SAM" id="SignalP"/>
    </source>
</evidence>
<evidence type="ECO:0000256" key="1">
    <source>
        <dbReference type="SAM" id="MobiDB-lite"/>
    </source>
</evidence>
<accession>A0A915JTX0</accession>
<feature type="region of interest" description="Disordered" evidence="1">
    <location>
        <begin position="25"/>
        <end position="203"/>
    </location>
</feature>
<feature type="region of interest" description="Disordered" evidence="1">
    <location>
        <begin position="589"/>
        <end position="616"/>
    </location>
</feature>
<dbReference type="AlphaFoldDB" id="A0A915JTX0"/>
<evidence type="ECO:0000313" key="4">
    <source>
        <dbReference type="WBParaSite" id="nRc.2.0.1.t29800-RA"/>
    </source>
</evidence>
<evidence type="ECO:0000313" key="3">
    <source>
        <dbReference type="Proteomes" id="UP000887565"/>
    </source>
</evidence>
<reference evidence="4" key="1">
    <citation type="submission" date="2022-11" db="UniProtKB">
        <authorList>
            <consortium name="WormBaseParasite"/>
        </authorList>
    </citation>
    <scope>IDENTIFICATION</scope>
</reference>